<dbReference type="VEuPathDB" id="FungiDB:HZS61_006947"/>
<dbReference type="Gene3D" id="3.30.530.20">
    <property type="match status" value="1"/>
</dbReference>
<dbReference type="VEuPathDB" id="FungiDB:FOMG_16579"/>
<accession>A0A2H3TVI4</accession>
<dbReference type="CDD" id="cd07822">
    <property type="entry name" value="SRPBCC_4"/>
    <property type="match status" value="1"/>
</dbReference>
<evidence type="ECO:0000313" key="2">
    <source>
        <dbReference type="Proteomes" id="UP000219369"/>
    </source>
</evidence>
<dbReference type="Proteomes" id="UP000219369">
    <property type="component" value="Unassembled WGS sequence"/>
</dbReference>
<gene>
    <name evidence="1" type="ORF">FRV6_16745</name>
</gene>
<dbReference type="VEuPathDB" id="FungiDB:FOC4_g10003145"/>
<protein>
    <recommendedName>
        <fullName evidence="3">Coenzyme Q-binding protein COQ10 START domain-containing protein</fullName>
    </recommendedName>
</protein>
<dbReference type="VEuPathDB" id="FungiDB:FOC1_g10000564"/>
<sequence length="171" mass="19693">MNAPPLKCLEIILNTAEYPFWNTSFRRVTTSDTQAQEIVDAPELQRFTGLPGYLYAGVKMSAEVYMTPGARSPVLAALEVTVLEKVVRHRRTGYRIAWKAVGRSQFLLHMERVQEFIETEAIDGQVRTEYFCWETFGGVLSYPMRYLMGQQLEGQFSRWMKELKAVAEKAR</sequence>
<evidence type="ECO:0000313" key="1">
    <source>
        <dbReference type="EMBL" id="SCO92617.1"/>
    </source>
</evidence>
<reference evidence="2" key="1">
    <citation type="submission" date="2016-09" db="EMBL/GenBank/DDBJ databases">
        <authorList>
            <person name="Guldener U."/>
        </authorList>
    </citation>
    <scope>NUCLEOTIDE SEQUENCE [LARGE SCALE GENOMIC DNA]</scope>
    <source>
        <strain evidence="2">V64-1</strain>
    </source>
</reference>
<dbReference type="VEuPathDB" id="FungiDB:FOZG_13033"/>
<dbReference type="VEuPathDB" id="FungiDB:FOIG_15712"/>
<proteinExistence type="predicted"/>
<dbReference type="InterPro" id="IPR023393">
    <property type="entry name" value="START-like_dom_sf"/>
</dbReference>
<evidence type="ECO:0008006" key="3">
    <source>
        <dbReference type="Google" id="ProtNLM"/>
    </source>
</evidence>
<organism evidence="1 2">
    <name type="scientific">Fusarium oxysporum</name>
    <name type="common">Fusarium vascular wilt</name>
    <dbReference type="NCBI Taxonomy" id="5507"/>
    <lineage>
        <taxon>Eukaryota</taxon>
        <taxon>Fungi</taxon>
        <taxon>Dikarya</taxon>
        <taxon>Ascomycota</taxon>
        <taxon>Pezizomycotina</taxon>
        <taxon>Sordariomycetes</taxon>
        <taxon>Hypocreomycetidae</taxon>
        <taxon>Hypocreales</taxon>
        <taxon>Nectriaceae</taxon>
        <taxon>Fusarium</taxon>
        <taxon>Fusarium oxysporum species complex</taxon>
    </lineage>
</organism>
<dbReference type="OrthoDB" id="509124at2759"/>
<dbReference type="EMBL" id="FMJY01000012">
    <property type="protein sequence ID" value="SCO92617.1"/>
    <property type="molecule type" value="Genomic_DNA"/>
</dbReference>
<name>A0A2H3TVI4_FUSOX</name>
<dbReference type="AlphaFoldDB" id="A0A2H3TVI4"/>